<evidence type="ECO:0000256" key="3">
    <source>
        <dbReference type="ARBA" id="ARBA00004370"/>
    </source>
</evidence>
<comment type="subcellular location">
    <subcellularLocation>
        <location evidence="3">Membrane</location>
    </subcellularLocation>
</comment>
<dbReference type="PROSITE" id="PS00641">
    <property type="entry name" value="COMPLEX1_75K_1"/>
    <property type="match status" value="1"/>
</dbReference>
<dbReference type="SUPFAM" id="SSF54292">
    <property type="entry name" value="2Fe-2S ferredoxin-like"/>
    <property type="match status" value="1"/>
</dbReference>
<dbReference type="SUPFAM" id="SSF50692">
    <property type="entry name" value="ADC-like"/>
    <property type="match status" value="1"/>
</dbReference>
<dbReference type="InterPro" id="IPR006656">
    <property type="entry name" value="Mopterin_OxRdtase"/>
</dbReference>
<dbReference type="GO" id="GO:0051539">
    <property type="term" value="F:4 iron, 4 sulfur cluster binding"/>
    <property type="evidence" value="ECO:0007669"/>
    <property type="project" value="UniProtKB-KW"/>
</dbReference>
<keyword evidence="11" id="KW-0411">Iron-sulfur</keyword>
<keyword evidence="10" id="KW-0408">Iron</keyword>
<dbReference type="Gene3D" id="2.20.25.90">
    <property type="entry name" value="ADC-like domains"/>
    <property type="match status" value="1"/>
</dbReference>
<evidence type="ECO:0000313" key="21">
    <source>
        <dbReference type="EMBL" id="BBO69377.1"/>
    </source>
</evidence>
<evidence type="ECO:0000256" key="7">
    <source>
        <dbReference type="ARBA" id="ARBA00022719"/>
    </source>
</evidence>
<dbReference type="KEGG" id="dalk:DSCA_33070"/>
<evidence type="ECO:0000256" key="17">
    <source>
        <dbReference type="RuleBase" id="RU004523"/>
    </source>
</evidence>
<reference evidence="21 22" key="1">
    <citation type="submission" date="2019-11" db="EMBL/GenBank/DDBJ databases">
        <title>Comparative genomics of hydrocarbon-degrading Desulfosarcina strains.</title>
        <authorList>
            <person name="Watanabe M."/>
            <person name="Kojima H."/>
            <person name="Fukui M."/>
        </authorList>
    </citation>
    <scope>NUCLEOTIDE SEQUENCE [LARGE SCALE GENOMIC DNA]</scope>
    <source>
        <strain evidence="21 22">PL12</strain>
    </source>
</reference>
<dbReference type="InterPro" id="IPR006657">
    <property type="entry name" value="MoPterin_dinucl-bd_dom"/>
</dbReference>
<dbReference type="Gene3D" id="2.40.40.20">
    <property type="match status" value="1"/>
</dbReference>
<evidence type="ECO:0000256" key="5">
    <source>
        <dbReference type="ARBA" id="ARBA00022485"/>
    </source>
</evidence>
<feature type="domain" description="4Fe-4S His(Cys)3-ligated-type" evidence="20">
    <location>
        <begin position="80"/>
        <end position="119"/>
    </location>
</feature>
<evidence type="ECO:0000256" key="2">
    <source>
        <dbReference type="ARBA" id="ARBA00002378"/>
    </source>
</evidence>
<keyword evidence="12" id="KW-0520">NAD</keyword>
<dbReference type="FunFam" id="3.10.20.740:FF:000004">
    <property type="entry name" value="NADH-quinone oxidoreductase"/>
    <property type="match status" value="1"/>
</dbReference>
<comment type="similarity">
    <text evidence="4 17">Belongs to the complex I 75 kDa subunit family.</text>
</comment>
<evidence type="ECO:0000259" key="18">
    <source>
        <dbReference type="PROSITE" id="PS51085"/>
    </source>
</evidence>
<dbReference type="Pfam" id="PF13510">
    <property type="entry name" value="Fer2_4"/>
    <property type="match status" value="1"/>
</dbReference>
<dbReference type="InterPro" id="IPR019574">
    <property type="entry name" value="NADH_UbQ_OxRdtase_Gsu_4Fe4S-bd"/>
</dbReference>
<dbReference type="Pfam" id="PF01568">
    <property type="entry name" value="Molydop_binding"/>
    <property type="match status" value="1"/>
</dbReference>
<dbReference type="Gene3D" id="3.40.50.740">
    <property type="match status" value="2"/>
</dbReference>
<dbReference type="AlphaFoldDB" id="A0A5K7YXG9"/>
<dbReference type="InterPro" id="IPR036010">
    <property type="entry name" value="2Fe-2S_ferredoxin-like_sf"/>
</dbReference>
<comment type="catalytic activity">
    <reaction evidence="16">
        <text>a quinone + NADH + 5 H(+)(in) = a quinol + NAD(+) + 4 H(+)(out)</text>
        <dbReference type="Rhea" id="RHEA:57888"/>
        <dbReference type="ChEBI" id="CHEBI:15378"/>
        <dbReference type="ChEBI" id="CHEBI:24646"/>
        <dbReference type="ChEBI" id="CHEBI:57540"/>
        <dbReference type="ChEBI" id="CHEBI:57945"/>
        <dbReference type="ChEBI" id="CHEBI:132124"/>
    </reaction>
</comment>
<accession>A0A5K7YXG9</accession>
<dbReference type="GO" id="GO:0043546">
    <property type="term" value="F:molybdopterin cofactor binding"/>
    <property type="evidence" value="ECO:0007669"/>
    <property type="project" value="InterPro"/>
</dbReference>
<keyword evidence="6" id="KW-0001">2Fe-2S</keyword>
<dbReference type="Proteomes" id="UP000427906">
    <property type="component" value="Chromosome"/>
</dbReference>
<dbReference type="Gene3D" id="3.10.20.740">
    <property type="match status" value="1"/>
</dbReference>
<dbReference type="GO" id="GO:0008137">
    <property type="term" value="F:NADH dehydrogenase (ubiquinone) activity"/>
    <property type="evidence" value="ECO:0007669"/>
    <property type="project" value="InterPro"/>
</dbReference>
<feature type="domain" description="2Fe-2S ferredoxin-type" evidence="18">
    <location>
        <begin position="1"/>
        <end position="80"/>
    </location>
</feature>
<dbReference type="InterPro" id="IPR000283">
    <property type="entry name" value="NADH_UbQ_OxRdtase_75kDa_su_CS"/>
</dbReference>
<evidence type="ECO:0000256" key="1">
    <source>
        <dbReference type="ARBA" id="ARBA00001966"/>
    </source>
</evidence>
<proteinExistence type="inferred from homology"/>
<dbReference type="OrthoDB" id="9816402at2"/>
<comment type="function">
    <text evidence="2">NDH-1 shuttles electrons from NADH, via FMN and iron-sulfur (Fe-S) centers, to quinones in the respiratory chain. The immediate electron acceptor for the enzyme in this species is believed to be ubiquinone. Couples the redox reaction to proton translocation (for every two electrons transferred, four hydrogen ions are translocated across the cytoplasmic membrane), and thus conserves the redox energy in a proton gradient.</text>
</comment>
<name>A0A5K7YXG9_9BACT</name>
<dbReference type="InterPro" id="IPR006963">
    <property type="entry name" value="Mopterin_OxRdtase_4Fe-4S_dom"/>
</dbReference>
<dbReference type="CDD" id="cd00207">
    <property type="entry name" value="fer2"/>
    <property type="match status" value="1"/>
</dbReference>
<dbReference type="PROSITE" id="PS51839">
    <property type="entry name" value="4FE4S_HC3"/>
    <property type="match status" value="1"/>
</dbReference>
<dbReference type="RefSeq" id="WP_155317420.1">
    <property type="nucleotide sequence ID" value="NZ_AP021874.1"/>
</dbReference>
<evidence type="ECO:0000256" key="13">
    <source>
        <dbReference type="ARBA" id="ARBA00023075"/>
    </source>
</evidence>
<evidence type="ECO:0000256" key="4">
    <source>
        <dbReference type="ARBA" id="ARBA00005404"/>
    </source>
</evidence>
<comment type="cofactor">
    <cofactor evidence="1">
        <name>[4Fe-4S] cluster</name>
        <dbReference type="ChEBI" id="CHEBI:49883"/>
    </cofactor>
</comment>
<evidence type="ECO:0000256" key="10">
    <source>
        <dbReference type="ARBA" id="ARBA00023004"/>
    </source>
</evidence>
<sequence>MPTLTIDNRKIDVPAGTKVIAAAERLGIMIPRFCYHPALGSVGACRVCAVAFTDGPVKGVQMSCMIDAQEGMVVSTTDAEAVDFRRHVIEFLMLNHPHDCPVCDEGGHCLLQDHTVSGGHGLRRYRGLKRTHHNQDLGPLVQHEMNRCIQCYRCSRYYQEYTGYRDLGVMGIGSRVYFGRSRSGALESPFSGNLTDICPTGVYTDKPSRYFGRRWDYQRQASLCIHCSLGCNTVASARYRQVVRHEARPNLAVNGYFICDRGRYAYPYASAVDRPRQARLEGTPAAMGDVLAAARSAIERTTGQYGPGSVAVAASSRSSLETLAMVGRACGEHGWTGPAVAATPRQASNLAAAVGGLIPALAVSLADVSAAADVLVIGADPINEAPMLALSLRQVWRQGGRVTVVDPRGVQLPFRFDHWAVHPSHLGAVLQAMIEQIGGRITAPAADATPPGATEAFPVATLARRLNGSPRPVIVCGTDIVTSRDIRLAADLARALSRTHIKVGLFYTLVGANAFAAALTAEPLLSLSQVLEHIEAGQVRALVAVESDLWRGFPDRTRLQSALKRLDHLVVLDDLDSPLNHGAGQFLPTQPIYESGGHWINQEGRLQAADAVMAPGDSIAAAGDGDHPPRAFDRRVPGDDPLPAWRAVASLARSLSADPVQQLNAAMAAFHPAVAMPAADAAADRIDLAASSFSPGTVSEGLSPPEIDTPADAITLLLVDWTFGTESLSAMSPVLQALSASPVARMHPDTIAGAGLAANLPVRVTARRGELQLPLQADPTMARGVLVVPRHHLLNWQELGDTRLSLESSRVAPLDP</sequence>
<comment type="cofactor">
    <cofactor evidence="15">
        <name>[2Fe-2S] cluster</name>
        <dbReference type="ChEBI" id="CHEBI:190135"/>
    </cofactor>
</comment>
<keyword evidence="14" id="KW-0472">Membrane</keyword>
<feature type="domain" description="4Fe-4S Mo/W bis-MGD-type" evidence="19">
    <location>
        <begin position="217"/>
        <end position="273"/>
    </location>
</feature>
<dbReference type="PROSITE" id="PS51085">
    <property type="entry name" value="2FE2S_FER_2"/>
    <property type="match status" value="1"/>
</dbReference>
<dbReference type="GO" id="GO:0003954">
    <property type="term" value="F:NADH dehydrogenase activity"/>
    <property type="evidence" value="ECO:0007669"/>
    <property type="project" value="TreeGrafter"/>
</dbReference>
<dbReference type="EMBL" id="AP021874">
    <property type="protein sequence ID" value="BBO69377.1"/>
    <property type="molecule type" value="Genomic_DNA"/>
</dbReference>
<evidence type="ECO:0000256" key="14">
    <source>
        <dbReference type="ARBA" id="ARBA00023136"/>
    </source>
</evidence>
<evidence type="ECO:0000256" key="11">
    <source>
        <dbReference type="ARBA" id="ARBA00023014"/>
    </source>
</evidence>
<dbReference type="GO" id="GO:0051537">
    <property type="term" value="F:2 iron, 2 sulfur cluster binding"/>
    <property type="evidence" value="ECO:0007669"/>
    <property type="project" value="UniProtKB-KW"/>
</dbReference>
<dbReference type="SMART" id="SM00926">
    <property type="entry name" value="Molybdop_Fe4S4"/>
    <property type="match status" value="1"/>
</dbReference>
<dbReference type="InterPro" id="IPR010228">
    <property type="entry name" value="NADH_UbQ_OxRdtase_Gsu"/>
</dbReference>
<evidence type="ECO:0000256" key="8">
    <source>
        <dbReference type="ARBA" id="ARBA00022723"/>
    </source>
</evidence>
<dbReference type="GO" id="GO:0042773">
    <property type="term" value="P:ATP synthesis coupled electron transport"/>
    <property type="evidence" value="ECO:0007669"/>
    <property type="project" value="InterPro"/>
</dbReference>
<dbReference type="PANTHER" id="PTHR43105:SF10">
    <property type="entry name" value="NADH-QUINONE OXIDOREDUCTASE SUBUNIT G"/>
    <property type="match status" value="1"/>
</dbReference>
<dbReference type="CDD" id="cd02775">
    <property type="entry name" value="MopB_CT"/>
    <property type="match status" value="1"/>
</dbReference>
<keyword evidence="7" id="KW-0874">Quinone</keyword>
<dbReference type="SUPFAM" id="SSF54862">
    <property type="entry name" value="4Fe-4S ferredoxins"/>
    <property type="match status" value="1"/>
</dbReference>
<keyword evidence="9" id="KW-1278">Translocase</keyword>
<dbReference type="Pfam" id="PF22117">
    <property type="entry name" value="Fer4_Nqo3"/>
    <property type="match status" value="1"/>
</dbReference>
<dbReference type="GO" id="GO:0046872">
    <property type="term" value="F:metal ion binding"/>
    <property type="evidence" value="ECO:0007669"/>
    <property type="project" value="UniProtKB-KW"/>
</dbReference>
<dbReference type="Pfam" id="PF10588">
    <property type="entry name" value="NADH-G_4Fe-4S_3"/>
    <property type="match status" value="1"/>
</dbReference>
<organism evidence="21 22">
    <name type="scientific">Desulfosarcina alkanivorans</name>
    <dbReference type="NCBI Taxonomy" id="571177"/>
    <lineage>
        <taxon>Bacteria</taxon>
        <taxon>Pseudomonadati</taxon>
        <taxon>Thermodesulfobacteriota</taxon>
        <taxon>Desulfobacteria</taxon>
        <taxon>Desulfobacterales</taxon>
        <taxon>Desulfosarcinaceae</taxon>
        <taxon>Desulfosarcina</taxon>
    </lineage>
</organism>
<dbReference type="InterPro" id="IPR009010">
    <property type="entry name" value="Asp_de-COase-like_dom_sf"/>
</dbReference>
<dbReference type="InterPro" id="IPR050123">
    <property type="entry name" value="Prok_molybdopt-oxidoreductase"/>
</dbReference>
<dbReference type="Gene3D" id="3.40.228.10">
    <property type="entry name" value="Dimethylsulfoxide Reductase, domain 2"/>
    <property type="match status" value="1"/>
</dbReference>
<keyword evidence="8" id="KW-0479">Metal-binding</keyword>
<evidence type="ECO:0000256" key="15">
    <source>
        <dbReference type="ARBA" id="ARBA00034078"/>
    </source>
</evidence>
<dbReference type="PANTHER" id="PTHR43105">
    <property type="entry name" value="RESPIRATORY NITRATE REDUCTASE"/>
    <property type="match status" value="1"/>
</dbReference>
<dbReference type="PROSITE" id="PS51669">
    <property type="entry name" value="4FE4S_MOW_BIS_MGD"/>
    <property type="match status" value="1"/>
</dbReference>
<gene>
    <name evidence="21" type="primary">nuoG-2</name>
    <name evidence="21" type="ORF">DSCA_33070</name>
</gene>
<protein>
    <submittedName>
        <fullName evidence="21">NADH-quinone oxidoreductase</fullName>
    </submittedName>
</protein>
<dbReference type="InterPro" id="IPR001041">
    <property type="entry name" value="2Fe-2S_ferredoxin-type"/>
</dbReference>
<evidence type="ECO:0000256" key="9">
    <source>
        <dbReference type="ARBA" id="ARBA00022967"/>
    </source>
</evidence>
<dbReference type="SMART" id="SM00929">
    <property type="entry name" value="NADH-G_4Fe-4S_3"/>
    <property type="match status" value="1"/>
</dbReference>
<dbReference type="NCBIfam" id="TIGR01973">
    <property type="entry name" value="NuoG"/>
    <property type="match status" value="1"/>
</dbReference>
<dbReference type="Pfam" id="PF00384">
    <property type="entry name" value="Molybdopterin"/>
    <property type="match status" value="1"/>
</dbReference>
<evidence type="ECO:0000256" key="16">
    <source>
        <dbReference type="ARBA" id="ARBA00047712"/>
    </source>
</evidence>
<evidence type="ECO:0000259" key="20">
    <source>
        <dbReference type="PROSITE" id="PS51839"/>
    </source>
</evidence>
<evidence type="ECO:0000259" key="19">
    <source>
        <dbReference type="PROSITE" id="PS51669"/>
    </source>
</evidence>
<keyword evidence="13" id="KW-0830">Ubiquinone</keyword>
<evidence type="ECO:0000313" key="22">
    <source>
        <dbReference type="Proteomes" id="UP000427906"/>
    </source>
</evidence>
<dbReference type="GO" id="GO:0016020">
    <property type="term" value="C:membrane"/>
    <property type="evidence" value="ECO:0007669"/>
    <property type="project" value="UniProtKB-SubCell"/>
</dbReference>
<dbReference type="InterPro" id="IPR054351">
    <property type="entry name" value="NADH_UbQ_OxRdtase_ferredoxin"/>
</dbReference>
<dbReference type="SUPFAM" id="SSF53706">
    <property type="entry name" value="Formate dehydrogenase/DMSO reductase, domains 1-3"/>
    <property type="match status" value="1"/>
</dbReference>
<evidence type="ECO:0000256" key="6">
    <source>
        <dbReference type="ARBA" id="ARBA00022714"/>
    </source>
</evidence>
<evidence type="ECO:0000256" key="12">
    <source>
        <dbReference type="ARBA" id="ARBA00023027"/>
    </source>
</evidence>
<dbReference type="Pfam" id="PF04879">
    <property type="entry name" value="Molybdop_Fe4S4"/>
    <property type="match status" value="1"/>
</dbReference>
<keyword evidence="5" id="KW-0004">4Fe-4S</keyword>
<dbReference type="PROSITE" id="PS00642">
    <property type="entry name" value="COMPLEX1_75K_2"/>
    <property type="match status" value="1"/>
</dbReference>
<dbReference type="GO" id="GO:0048038">
    <property type="term" value="F:quinone binding"/>
    <property type="evidence" value="ECO:0007669"/>
    <property type="project" value="UniProtKB-KW"/>
</dbReference>
<keyword evidence="22" id="KW-1185">Reference proteome</keyword>